<comment type="caution">
    <text evidence="2">The sequence shown here is derived from an EMBL/GenBank/DDBJ whole genome shotgun (WGS) entry which is preliminary data.</text>
</comment>
<reference evidence="2 3" key="1">
    <citation type="submission" date="2016-04" db="EMBL/GenBank/DDBJ databases">
        <title>Draft Genome Assembly of the Bloom-forming Cyanobacterium Nodularia spumigena Strain CENA596 in Shrimp Production Ponds.</title>
        <authorList>
            <person name="Popin R.V."/>
            <person name="Rigonato J."/>
            <person name="Abreu V.A."/>
            <person name="Andreote A.P."/>
            <person name="Silveira S.B."/>
            <person name="Odebrecht C."/>
            <person name="Fiore M.F."/>
        </authorList>
    </citation>
    <scope>NUCLEOTIDE SEQUENCE [LARGE SCALE GENOMIC DNA]</scope>
    <source>
        <strain evidence="2 3">CENA596</strain>
    </source>
</reference>
<organism evidence="2 3">
    <name type="scientific">Nodularia spumigena CENA596</name>
    <dbReference type="NCBI Taxonomy" id="1819295"/>
    <lineage>
        <taxon>Bacteria</taxon>
        <taxon>Bacillati</taxon>
        <taxon>Cyanobacteriota</taxon>
        <taxon>Cyanophyceae</taxon>
        <taxon>Nostocales</taxon>
        <taxon>Nodulariaceae</taxon>
        <taxon>Nodularia</taxon>
    </lineage>
</organism>
<protein>
    <submittedName>
        <fullName evidence="2">Uncharacterized protein</fullName>
    </submittedName>
</protein>
<proteinExistence type="predicted"/>
<keyword evidence="1" id="KW-0472">Membrane</keyword>
<accession>A0A161VRV5</accession>
<evidence type="ECO:0000313" key="3">
    <source>
        <dbReference type="Proteomes" id="UP000076555"/>
    </source>
</evidence>
<gene>
    <name evidence="2" type="ORF">A2T98_10315</name>
</gene>
<keyword evidence="1" id="KW-1133">Transmembrane helix</keyword>
<name>A0A161VRV5_NODSP</name>
<sequence length="68" mass="7538">MQISKTKLNPYVMGLKILNIAGQIAGICLIIGMPTIAYLQTRPQQLPITRKLTHNGQTFYLKVAAKPD</sequence>
<evidence type="ECO:0000256" key="1">
    <source>
        <dbReference type="SAM" id="Phobius"/>
    </source>
</evidence>
<dbReference type="AlphaFoldDB" id="A0A161VRV5"/>
<evidence type="ECO:0000313" key="2">
    <source>
        <dbReference type="EMBL" id="KZL49905.1"/>
    </source>
</evidence>
<feature type="transmembrane region" description="Helical" evidence="1">
    <location>
        <begin position="20"/>
        <end position="41"/>
    </location>
</feature>
<dbReference type="EMBL" id="LWAJ01000125">
    <property type="protein sequence ID" value="KZL49905.1"/>
    <property type="molecule type" value="Genomic_DNA"/>
</dbReference>
<keyword evidence="1" id="KW-0812">Transmembrane</keyword>
<dbReference type="Proteomes" id="UP000076555">
    <property type="component" value="Unassembled WGS sequence"/>
</dbReference>